<dbReference type="InterPro" id="IPR016181">
    <property type="entry name" value="Acyl_CoA_acyltransferase"/>
</dbReference>
<feature type="domain" description="N-acetyltransferase" evidence="1">
    <location>
        <begin position="6"/>
        <end position="147"/>
    </location>
</feature>
<protein>
    <submittedName>
        <fullName evidence="2">Predicted N-acyltransferase, GNAT family</fullName>
    </submittedName>
</protein>
<dbReference type="STRING" id="870482.SAMN04487987_10468"/>
<dbReference type="CDD" id="cd04301">
    <property type="entry name" value="NAT_SF"/>
    <property type="match status" value="1"/>
</dbReference>
<dbReference type="AlphaFoldDB" id="A0A1I1PN90"/>
<dbReference type="RefSeq" id="WP_092851023.1">
    <property type="nucleotide sequence ID" value="NZ_FOMI01000004.1"/>
</dbReference>
<organism evidence="2 3">
    <name type="scientific">Algibacter pectinivorans</name>
    <dbReference type="NCBI Taxonomy" id="870482"/>
    <lineage>
        <taxon>Bacteria</taxon>
        <taxon>Pseudomonadati</taxon>
        <taxon>Bacteroidota</taxon>
        <taxon>Flavobacteriia</taxon>
        <taxon>Flavobacteriales</taxon>
        <taxon>Flavobacteriaceae</taxon>
        <taxon>Algibacter</taxon>
    </lineage>
</organism>
<dbReference type="GO" id="GO:0016747">
    <property type="term" value="F:acyltransferase activity, transferring groups other than amino-acyl groups"/>
    <property type="evidence" value="ECO:0007669"/>
    <property type="project" value="InterPro"/>
</dbReference>
<accession>A0A1I1PN90</accession>
<dbReference type="Pfam" id="PF13673">
    <property type="entry name" value="Acetyltransf_10"/>
    <property type="match status" value="1"/>
</dbReference>
<dbReference type="SUPFAM" id="SSF55729">
    <property type="entry name" value="Acyl-CoA N-acyltransferases (Nat)"/>
    <property type="match status" value="1"/>
</dbReference>
<proteinExistence type="predicted"/>
<dbReference type="InterPro" id="IPR000182">
    <property type="entry name" value="GNAT_dom"/>
</dbReference>
<reference evidence="3" key="1">
    <citation type="submission" date="2016-10" db="EMBL/GenBank/DDBJ databases">
        <authorList>
            <person name="Varghese N."/>
            <person name="Submissions S."/>
        </authorList>
    </citation>
    <scope>NUCLEOTIDE SEQUENCE [LARGE SCALE GENOMIC DNA]</scope>
    <source>
        <strain evidence="3">DSM 25730</strain>
    </source>
</reference>
<dbReference type="EMBL" id="FOMI01000004">
    <property type="protein sequence ID" value="SFD11192.1"/>
    <property type="molecule type" value="Genomic_DNA"/>
</dbReference>
<evidence type="ECO:0000313" key="3">
    <source>
        <dbReference type="Proteomes" id="UP000199439"/>
    </source>
</evidence>
<keyword evidence="3" id="KW-1185">Reference proteome</keyword>
<dbReference type="OrthoDB" id="9787920at2"/>
<dbReference type="Gene3D" id="3.40.630.30">
    <property type="match status" value="1"/>
</dbReference>
<dbReference type="PROSITE" id="PS51186">
    <property type="entry name" value="GNAT"/>
    <property type="match status" value="1"/>
</dbReference>
<dbReference type="Proteomes" id="UP000199439">
    <property type="component" value="Unassembled WGS sequence"/>
</dbReference>
<keyword evidence="2" id="KW-0808">Transferase</keyword>
<evidence type="ECO:0000313" key="2">
    <source>
        <dbReference type="EMBL" id="SFD11192.1"/>
    </source>
</evidence>
<keyword evidence="2" id="KW-0012">Acyltransferase</keyword>
<sequence>MTSFCLKFIHLKSPYYKEAVAVRESLFFQNMDNSLDLINDEFELNGVHLVCLKENEVVGTGRLNIKNQTGVISQMAIKSANQKQGVGSKILMELVKYSKEKELVKIKLSARETALKFYEKHGFVVIGDLFPSKKTSIIHQQMELKIE</sequence>
<name>A0A1I1PN90_9FLAO</name>
<gene>
    <name evidence="2" type="ORF">SAMN04487987_10468</name>
</gene>
<evidence type="ECO:0000259" key="1">
    <source>
        <dbReference type="PROSITE" id="PS51186"/>
    </source>
</evidence>